<dbReference type="InterPro" id="IPR010610">
    <property type="entry name" value="EryCIII-like_C"/>
</dbReference>
<keyword evidence="1" id="KW-0808">Transferase</keyword>
<feature type="domain" description="Glycosyltransferase family 28 N-terminal" evidence="4">
    <location>
        <begin position="97"/>
        <end position="255"/>
    </location>
</feature>
<dbReference type="Gene3D" id="3.40.50.2000">
    <property type="entry name" value="Glycogen Phosphorylase B"/>
    <property type="match status" value="2"/>
</dbReference>
<dbReference type="Pfam" id="PF06722">
    <property type="entry name" value="EryCIII-like_C"/>
    <property type="match status" value="1"/>
</dbReference>
<evidence type="ECO:0000313" key="7">
    <source>
        <dbReference type="Proteomes" id="UP001358417"/>
    </source>
</evidence>
<feature type="domain" description="Erythromycin biosynthesis protein CIII-like C-terminal" evidence="5">
    <location>
        <begin position="417"/>
        <end position="507"/>
    </location>
</feature>
<sequence>MSSDQLPAYSAVNREHIPDDGASSQSGSSGTVNIQGDNISTQLRVGDDGRVDIDISKRDARLVDQLEQIRLNAVQEEPEEPPQYEDGKALAVPPLNIVIQIVGSRGDVQPFVALGQVLKNNYGHRIRLATHGVFKKFVEENGLEFFDIGGDPAELMAFMVNNPSLIPSMKSVKAGDIGKRRKAMAEIIRGCWKSCFENIDEVDLDQEIGTMKKAPFIANAIIANPPSFAHIHCAERLGIPLHLMFTMPWSPTREFPQPIANIRSGGNGPGATNESSYTIVEMMTWQGLGDIINKFRRDVLSLPELSQPAAVTMIERLRIPYTYCWSPALIPKPKDWGQHIDIAGFYFLSLATNYHPPADLAEFLAAGTPPVYIGFGSIVVDDPNAMTSMIFEAVRKTGQRALVSKGWGGIGGDDLETPPGVFMLGNCPHDWLFKHVSCVVHHGGAGTTAAGIALGRPTVIVPFFGDQPFWGAMVARAGAGPEPIPYKKLTSEGLAEAILSAIKPETLQRARELGERIEAERGTEAGAASFHKQIKIDRLRCQLTPNRTAVWRVKTKDGEEDVHLSAFAATVLSEEGILDLNRLKLYQPCKWTPEELIRSANVSRANPVMTLVGTVASDAINTPVELVKAWGNVVKKPYKGAKRGGWKGFGLGLKTGVGGILFPRKGVSVTRYAFRALYENIRSKMDSEAVSYALAAHYTEGIEQMKASAEPERAVVIQRWRDLSPNLV</sequence>
<evidence type="ECO:0000256" key="1">
    <source>
        <dbReference type="ARBA" id="ARBA00022679"/>
    </source>
</evidence>
<accession>A0AAV9NLF3</accession>
<proteinExistence type="predicted"/>
<dbReference type="PANTHER" id="PTHR48050:SF13">
    <property type="entry name" value="STEROL 3-BETA-GLUCOSYLTRANSFERASE UGT80A2"/>
    <property type="match status" value="1"/>
</dbReference>
<comment type="caution">
    <text evidence="6">The sequence shown here is derived from an EMBL/GenBank/DDBJ whole genome shotgun (WGS) entry which is preliminary data.</text>
</comment>
<dbReference type="InterPro" id="IPR050426">
    <property type="entry name" value="Glycosyltransferase_28"/>
</dbReference>
<evidence type="ECO:0008006" key="8">
    <source>
        <dbReference type="Google" id="ProtNLM"/>
    </source>
</evidence>
<gene>
    <name evidence="6" type="ORF">LTR84_011815</name>
</gene>
<dbReference type="AlphaFoldDB" id="A0AAV9NLF3"/>
<evidence type="ECO:0000259" key="4">
    <source>
        <dbReference type="Pfam" id="PF03033"/>
    </source>
</evidence>
<dbReference type="GO" id="GO:0006629">
    <property type="term" value="P:lipid metabolic process"/>
    <property type="evidence" value="ECO:0007669"/>
    <property type="project" value="UniProtKB-KW"/>
</dbReference>
<evidence type="ECO:0000313" key="6">
    <source>
        <dbReference type="EMBL" id="KAK5057814.1"/>
    </source>
</evidence>
<dbReference type="GeneID" id="89979965"/>
<dbReference type="PANTHER" id="PTHR48050">
    <property type="entry name" value="STEROL 3-BETA-GLUCOSYLTRANSFERASE"/>
    <property type="match status" value="1"/>
</dbReference>
<organism evidence="6 7">
    <name type="scientific">Exophiala bonariae</name>
    <dbReference type="NCBI Taxonomy" id="1690606"/>
    <lineage>
        <taxon>Eukaryota</taxon>
        <taxon>Fungi</taxon>
        <taxon>Dikarya</taxon>
        <taxon>Ascomycota</taxon>
        <taxon>Pezizomycotina</taxon>
        <taxon>Eurotiomycetes</taxon>
        <taxon>Chaetothyriomycetidae</taxon>
        <taxon>Chaetothyriales</taxon>
        <taxon>Herpotrichiellaceae</taxon>
        <taxon>Exophiala</taxon>
    </lineage>
</organism>
<keyword evidence="7" id="KW-1185">Reference proteome</keyword>
<feature type="compositionally biased region" description="Polar residues" evidence="3">
    <location>
        <begin position="31"/>
        <end position="43"/>
    </location>
</feature>
<dbReference type="InterPro" id="IPR004276">
    <property type="entry name" value="GlycoTrans_28_N"/>
</dbReference>
<name>A0AAV9NLF3_9EURO</name>
<feature type="compositionally biased region" description="Low complexity" evidence="3">
    <location>
        <begin position="21"/>
        <end position="30"/>
    </location>
</feature>
<dbReference type="Pfam" id="PF03033">
    <property type="entry name" value="Glyco_transf_28"/>
    <property type="match status" value="1"/>
</dbReference>
<dbReference type="RefSeq" id="XP_064708932.1">
    <property type="nucleotide sequence ID" value="XM_064855343.1"/>
</dbReference>
<reference evidence="6 7" key="1">
    <citation type="submission" date="2023-08" db="EMBL/GenBank/DDBJ databases">
        <title>Black Yeasts Isolated from many extreme environments.</title>
        <authorList>
            <person name="Coleine C."/>
            <person name="Stajich J.E."/>
            <person name="Selbmann L."/>
        </authorList>
    </citation>
    <scope>NUCLEOTIDE SEQUENCE [LARGE SCALE GENOMIC DNA]</scope>
    <source>
        <strain evidence="6 7">CCFEE 5792</strain>
    </source>
</reference>
<feature type="region of interest" description="Disordered" evidence="3">
    <location>
        <begin position="1"/>
        <end position="45"/>
    </location>
</feature>
<dbReference type="EMBL" id="JAVRRD010000006">
    <property type="protein sequence ID" value="KAK5057814.1"/>
    <property type="molecule type" value="Genomic_DNA"/>
</dbReference>
<dbReference type="GO" id="GO:0016906">
    <property type="term" value="F:sterol 3-beta-glucosyltransferase activity"/>
    <property type="evidence" value="ECO:0007669"/>
    <property type="project" value="UniProtKB-ARBA"/>
</dbReference>
<protein>
    <recommendedName>
        <fullName evidence="8">Glycosyltransferase family 28 N-terminal domain-containing protein</fullName>
    </recommendedName>
</protein>
<keyword evidence="2" id="KW-0443">Lipid metabolism</keyword>
<evidence type="ECO:0000256" key="2">
    <source>
        <dbReference type="ARBA" id="ARBA00023098"/>
    </source>
</evidence>
<dbReference type="InterPro" id="IPR002213">
    <property type="entry name" value="UDP_glucos_trans"/>
</dbReference>
<dbReference type="FunFam" id="3.40.50.2000:FF:000100">
    <property type="entry name" value="Glycosyltransferase family 1 protein"/>
    <property type="match status" value="1"/>
</dbReference>
<dbReference type="FunFam" id="3.40.50.2000:FF:000009">
    <property type="entry name" value="Sterol 3-beta-glucosyltransferase UGT80A2"/>
    <property type="match status" value="1"/>
</dbReference>
<dbReference type="Proteomes" id="UP001358417">
    <property type="component" value="Unassembled WGS sequence"/>
</dbReference>
<dbReference type="GO" id="GO:0005975">
    <property type="term" value="P:carbohydrate metabolic process"/>
    <property type="evidence" value="ECO:0007669"/>
    <property type="project" value="InterPro"/>
</dbReference>
<evidence type="ECO:0000259" key="5">
    <source>
        <dbReference type="Pfam" id="PF06722"/>
    </source>
</evidence>
<dbReference type="CDD" id="cd03784">
    <property type="entry name" value="GT1_Gtf-like"/>
    <property type="match status" value="1"/>
</dbReference>
<evidence type="ECO:0000256" key="3">
    <source>
        <dbReference type="SAM" id="MobiDB-lite"/>
    </source>
</evidence>
<dbReference type="SUPFAM" id="SSF53756">
    <property type="entry name" value="UDP-Glycosyltransferase/glycogen phosphorylase"/>
    <property type="match status" value="1"/>
</dbReference>